<protein>
    <submittedName>
        <fullName evidence="3">Uncharacterized protein</fullName>
    </submittedName>
</protein>
<reference evidence="3 4" key="1">
    <citation type="journal article" date="2024" name="Microbiology">
        <title>Methylomarinum rosea sp. nov., a novel halophilic methanotrophic bacterium from the hypersaline Lake Elton.</title>
        <authorList>
            <person name="Suleimanov R.Z."/>
            <person name="Oshkin I.Y."/>
            <person name="Danilova O.V."/>
            <person name="Suzina N.E."/>
            <person name="Dedysh S.N."/>
        </authorList>
    </citation>
    <scope>NUCLEOTIDE SEQUENCE [LARGE SCALE GENOMIC DNA]</scope>
    <source>
        <strain evidence="3 4">Ch1-1</strain>
    </source>
</reference>
<dbReference type="EMBL" id="CP157743">
    <property type="protein sequence ID" value="XBS19759.1"/>
    <property type="molecule type" value="Genomic_DNA"/>
</dbReference>
<organism evidence="3 4">
    <name type="scientific">Methylomarinum roseum</name>
    <dbReference type="NCBI Taxonomy" id="3067653"/>
    <lineage>
        <taxon>Bacteria</taxon>
        <taxon>Pseudomonadati</taxon>
        <taxon>Pseudomonadota</taxon>
        <taxon>Gammaproteobacteria</taxon>
        <taxon>Methylococcales</taxon>
        <taxon>Methylococcaceae</taxon>
        <taxon>Methylomarinum</taxon>
    </lineage>
</organism>
<name>A0AAU7NRX7_9GAMM</name>
<dbReference type="RefSeq" id="WP_349431369.1">
    <property type="nucleotide sequence ID" value="NZ_CP157743.1"/>
</dbReference>
<keyword evidence="2" id="KW-0812">Transmembrane</keyword>
<gene>
    <name evidence="3" type="ORF">Q9L42_015535</name>
</gene>
<feature type="compositionally biased region" description="Basic and acidic residues" evidence="1">
    <location>
        <begin position="59"/>
        <end position="78"/>
    </location>
</feature>
<accession>A0AAU7NRX7</accession>
<dbReference type="KEGG" id="mech:Q9L42_015535"/>
<keyword evidence="2" id="KW-0472">Membrane</keyword>
<feature type="region of interest" description="Disordered" evidence="1">
    <location>
        <begin position="59"/>
        <end position="101"/>
    </location>
</feature>
<feature type="transmembrane region" description="Helical" evidence="2">
    <location>
        <begin position="35"/>
        <end position="50"/>
    </location>
</feature>
<evidence type="ECO:0000256" key="1">
    <source>
        <dbReference type="SAM" id="MobiDB-lite"/>
    </source>
</evidence>
<proteinExistence type="predicted"/>
<evidence type="ECO:0000313" key="3">
    <source>
        <dbReference type="EMBL" id="XBS19759.1"/>
    </source>
</evidence>
<dbReference type="AlphaFoldDB" id="A0AAU7NRX7"/>
<keyword evidence="4" id="KW-1185">Reference proteome</keyword>
<sequence length="164" mass="18169">MKIKKLFNPLLTVSALYFYCGLAFAEEFEESASSGYGSLVLLFAVLLIFRKKLIAEATPEPHGEAHHHEEGAVKKEAKSAQAAKPAKETKPAQVAQPAPAAKQDVIDLAKDAEQCQSATAKGSRCSRTRNLEVIDAVIEGRQYRFRTCKQHHTEDFKPFPELLK</sequence>
<dbReference type="Proteomes" id="UP001225378">
    <property type="component" value="Chromosome"/>
</dbReference>
<keyword evidence="2" id="KW-1133">Transmembrane helix</keyword>
<evidence type="ECO:0000313" key="4">
    <source>
        <dbReference type="Proteomes" id="UP001225378"/>
    </source>
</evidence>
<evidence type="ECO:0000256" key="2">
    <source>
        <dbReference type="SAM" id="Phobius"/>
    </source>
</evidence>
<feature type="compositionally biased region" description="Low complexity" evidence="1">
    <location>
        <begin position="91"/>
        <end position="101"/>
    </location>
</feature>